<sequence>MTPRSIIKAAEWTLTEETAEGVPRAIFRVGCVTCGAESESIDNEPDPVEIWALKHTGLNPTHRQFKLTTEWFWRVRPAPGNPYFELEKDNQAQA</sequence>
<gene>
    <name evidence="2" type="ORF">FH715_07765</name>
</gene>
<dbReference type="RefSeq" id="WP_139642143.1">
    <property type="nucleotide sequence ID" value="NZ_BAAAZS010000018.1"/>
</dbReference>
<comment type="caution">
    <text evidence="2">The sequence shown here is derived from an EMBL/GenBank/DDBJ whole genome shotgun (WGS) entry which is preliminary data.</text>
</comment>
<accession>A0A5C4V8W9</accession>
<dbReference type="AlphaFoldDB" id="A0A5C4V8W9"/>
<organism evidence="2 3">
    <name type="scientific">Streptomyces sedi</name>
    <dbReference type="NCBI Taxonomy" id="555059"/>
    <lineage>
        <taxon>Bacteria</taxon>
        <taxon>Bacillati</taxon>
        <taxon>Actinomycetota</taxon>
        <taxon>Actinomycetes</taxon>
        <taxon>Kitasatosporales</taxon>
        <taxon>Streptomycetaceae</taxon>
        <taxon>Streptomyces</taxon>
    </lineage>
</organism>
<dbReference type="Proteomes" id="UP000311713">
    <property type="component" value="Unassembled WGS sequence"/>
</dbReference>
<evidence type="ECO:0000313" key="3">
    <source>
        <dbReference type="Proteomes" id="UP000311713"/>
    </source>
</evidence>
<dbReference type="Pfam" id="PF25232">
    <property type="entry name" value="DUF7848"/>
    <property type="match status" value="1"/>
</dbReference>
<protein>
    <recommendedName>
        <fullName evidence="1">DUF7848 domain-containing protein</fullName>
    </recommendedName>
</protein>
<proteinExistence type="predicted"/>
<keyword evidence="3" id="KW-1185">Reference proteome</keyword>
<dbReference type="InterPro" id="IPR057170">
    <property type="entry name" value="DUF7848"/>
</dbReference>
<dbReference type="EMBL" id="VDGT01000004">
    <property type="protein sequence ID" value="TNM32277.1"/>
    <property type="molecule type" value="Genomic_DNA"/>
</dbReference>
<evidence type="ECO:0000259" key="1">
    <source>
        <dbReference type="Pfam" id="PF25232"/>
    </source>
</evidence>
<feature type="domain" description="DUF7848" evidence="1">
    <location>
        <begin position="1"/>
        <end position="79"/>
    </location>
</feature>
<evidence type="ECO:0000313" key="2">
    <source>
        <dbReference type="EMBL" id="TNM32277.1"/>
    </source>
</evidence>
<name>A0A5C4V8W9_9ACTN</name>
<dbReference type="OrthoDB" id="4236662at2"/>
<reference evidence="2 3" key="1">
    <citation type="submission" date="2019-06" db="EMBL/GenBank/DDBJ databases">
        <title>Draft genome of Streptomyces sedi sp. JCM16909.</title>
        <authorList>
            <person name="Klykleung N."/>
            <person name="Tanasupawat S."/>
            <person name="Kudo T."/>
            <person name="Yuki M."/>
            <person name="Ohkuma M."/>
        </authorList>
    </citation>
    <scope>NUCLEOTIDE SEQUENCE [LARGE SCALE GENOMIC DNA]</scope>
    <source>
        <strain evidence="2 3">JCM 16909</strain>
    </source>
</reference>